<evidence type="ECO:0000259" key="1">
    <source>
        <dbReference type="PROSITE" id="PS51704"/>
    </source>
</evidence>
<gene>
    <name evidence="2" type="ORF">C3942_04110</name>
</gene>
<dbReference type="PANTHER" id="PTHR46211">
    <property type="entry name" value="GLYCEROPHOSPHORYL DIESTER PHOSPHODIESTERASE"/>
    <property type="match status" value="1"/>
</dbReference>
<feature type="domain" description="GP-PDE" evidence="1">
    <location>
        <begin position="9"/>
        <end position="236"/>
    </location>
</feature>
<dbReference type="InterPro" id="IPR017946">
    <property type="entry name" value="PLC-like_Pdiesterase_TIM-brl"/>
</dbReference>
<name>A0A2S5TIT6_9GAMM</name>
<comment type="caution">
    <text evidence="2">The sequence shown here is derived from an EMBL/GenBank/DDBJ whole genome shotgun (WGS) entry which is preliminary data.</text>
</comment>
<evidence type="ECO:0000313" key="3">
    <source>
        <dbReference type="Proteomes" id="UP000238220"/>
    </source>
</evidence>
<dbReference type="PANTHER" id="PTHR46211:SF1">
    <property type="entry name" value="GLYCEROPHOSPHODIESTER PHOSPHODIESTERASE, CYTOPLASMIC"/>
    <property type="match status" value="1"/>
</dbReference>
<keyword evidence="3" id="KW-1185">Reference proteome</keyword>
<dbReference type="Gene3D" id="3.20.20.190">
    <property type="entry name" value="Phosphatidylinositol (PI) phosphodiesterase"/>
    <property type="match status" value="1"/>
</dbReference>
<dbReference type="InterPro" id="IPR030395">
    <property type="entry name" value="GP_PDE_dom"/>
</dbReference>
<dbReference type="Proteomes" id="UP000238220">
    <property type="component" value="Unassembled WGS sequence"/>
</dbReference>
<dbReference type="SUPFAM" id="SSF51695">
    <property type="entry name" value="PLC-like phosphodiesterases"/>
    <property type="match status" value="1"/>
</dbReference>
<dbReference type="RefSeq" id="WP_104229094.1">
    <property type="nucleotide sequence ID" value="NZ_PSNW01000002.1"/>
</dbReference>
<protein>
    <submittedName>
        <fullName evidence="2">Glycerophosphodiester phosphodiesterase</fullName>
    </submittedName>
</protein>
<organism evidence="2 3">
    <name type="scientific">Solimonas fluminis</name>
    <dbReference type="NCBI Taxonomy" id="2086571"/>
    <lineage>
        <taxon>Bacteria</taxon>
        <taxon>Pseudomonadati</taxon>
        <taxon>Pseudomonadota</taxon>
        <taxon>Gammaproteobacteria</taxon>
        <taxon>Nevskiales</taxon>
        <taxon>Nevskiaceae</taxon>
        <taxon>Solimonas</taxon>
    </lineage>
</organism>
<sequence>MSAGAASGFLVIGHRGARGHAPENTLLSIDIGIKLGAHWVELDVQQLGDELLLMHDLRLDRTTNGRGLLAEYTFEELRRLDAGQGQQIPTLQEALDLVDQRVGVNIELKTWGGCASAVARVLRDYLADGWPAERLQVSSFHLPELWEFRQLLPEVPVGALVCGVPLDWAGAAAELGAASLNISDEFVDDKLVTDAHARGLKVYAYTVNHPDDVRALRAQGVDGIFTDFPDRALKAIGGR</sequence>
<dbReference type="AlphaFoldDB" id="A0A2S5TIT6"/>
<accession>A0A2S5TIT6</accession>
<dbReference type="Pfam" id="PF03009">
    <property type="entry name" value="GDPD"/>
    <property type="match status" value="1"/>
</dbReference>
<evidence type="ECO:0000313" key="2">
    <source>
        <dbReference type="EMBL" id="PPE74867.1"/>
    </source>
</evidence>
<dbReference type="PROSITE" id="PS51704">
    <property type="entry name" value="GP_PDE"/>
    <property type="match status" value="1"/>
</dbReference>
<dbReference type="EMBL" id="PSNW01000002">
    <property type="protein sequence ID" value="PPE74867.1"/>
    <property type="molecule type" value="Genomic_DNA"/>
</dbReference>
<reference evidence="2 3" key="1">
    <citation type="submission" date="2018-02" db="EMBL/GenBank/DDBJ databases">
        <title>Genome sequencing of Solimonas sp. HR-BB.</title>
        <authorList>
            <person name="Lee Y."/>
            <person name="Jeon C.O."/>
        </authorList>
    </citation>
    <scope>NUCLEOTIDE SEQUENCE [LARGE SCALE GENOMIC DNA]</scope>
    <source>
        <strain evidence="2 3">HR-BB</strain>
    </source>
</reference>
<proteinExistence type="predicted"/>
<dbReference type="GO" id="GO:0006629">
    <property type="term" value="P:lipid metabolic process"/>
    <property type="evidence" value="ECO:0007669"/>
    <property type="project" value="InterPro"/>
</dbReference>
<dbReference type="GO" id="GO:0008081">
    <property type="term" value="F:phosphoric diester hydrolase activity"/>
    <property type="evidence" value="ECO:0007669"/>
    <property type="project" value="InterPro"/>
</dbReference>
<dbReference type="OrthoDB" id="9795622at2"/>